<organism evidence="2">
    <name type="scientific">hydrothermal vent metagenome</name>
    <dbReference type="NCBI Taxonomy" id="652676"/>
    <lineage>
        <taxon>unclassified sequences</taxon>
        <taxon>metagenomes</taxon>
        <taxon>ecological metagenomes</taxon>
    </lineage>
</organism>
<accession>A0A3B1DYZ7</accession>
<protein>
    <submittedName>
        <fullName evidence="2">Uncharacterized protein</fullName>
    </submittedName>
</protein>
<dbReference type="AlphaFoldDB" id="A0A3B1DYZ7"/>
<keyword evidence="1" id="KW-1133">Transmembrane helix</keyword>
<evidence type="ECO:0000313" key="2">
    <source>
        <dbReference type="EMBL" id="VAX40860.1"/>
    </source>
</evidence>
<dbReference type="EMBL" id="UOGL01000488">
    <property type="protein sequence ID" value="VAX40860.1"/>
    <property type="molecule type" value="Genomic_DNA"/>
</dbReference>
<reference evidence="2" key="1">
    <citation type="submission" date="2018-06" db="EMBL/GenBank/DDBJ databases">
        <authorList>
            <person name="Zhirakovskaya E."/>
        </authorList>
    </citation>
    <scope>NUCLEOTIDE SEQUENCE</scope>
</reference>
<proteinExistence type="predicted"/>
<gene>
    <name evidence="2" type="ORF">MNBD_PLANCTO02-1151</name>
</gene>
<evidence type="ECO:0000256" key="1">
    <source>
        <dbReference type="SAM" id="Phobius"/>
    </source>
</evidence>
<name>A0A3B1DYZ7_9ZZZZ</name>
<keyword evidence="1" id="KW-0472">Membrane</keyword>
<sequence>MFSRKNVFVSVMSVLVIGITIMLLTEQQRPVIAEDNNPPVVAVVPQSKPVKHPVLPKNSPFRRIIPRVAKMTNSKFREPAQLGRILTKVLIAYGITDGPLPPDKTQTLPKAITREDWEEVYNLTLIQVCYNTRAESENLTEVEHQFLIEVVTTIGKHSPVSYIRFLAAMSLADSAIAFLNSYDDLPEKFPASIEDARQCFNSAFTFLLDQAESTSVHELEISCGSLSFTHELYAFLMVEALSSTETTEKGLRRVLNARINKIANKINLITSRTKSPERQKSLNRLSKSLNKFSSHLVGLAAMTTAIKKQVRPFAETLIAAVNNEDSAAMLKHYLNPKPQFITRLKNSKSLRDDFSHTKNTTSLKLLEIGAASISIENEGLFKNTMMVKDQVYSVPLFLTVTDSHGMKKTVRVEQDWMIRNGRWEIVDRDK</sequence>
<feature type="transmembrane region" description="Helical" evidence="1">
    <location>
        <begin position="7"/>
        <end position="25"/>
    </location>
</feature>
<keyword evidence="1" id="KW-0812">Transmembrane</keyword>